<organism evidence="2 3">
    <name type="scientific">Phlyctema vagabunda</name>
    <dbReference type="NCBI Taxonomy" id="108571"/>
    <lineage>
        <taxon>Eukaryota</taxon>
        <taxon>Fungi</taxon>
        <taxon>Dikarya</taxon>
        <taxon>Ascomycota</taxon>
        <taxon>Pezizomycotina</taxon>
        <taxon>Leotiomycetes</taxon>
        <taxon>Helotiales</taxon>
        <taxon>Dermateaceae</taxon>
        <taxon>Phlyctema</taxon>
    </lineage>
</organism>
<protein>
    <submittedName>
        <fullName evidence="2">Uncharacterized protein</fullName>
    </submittedName>
</protein>
<dbReference type="Proteomes" id="UP001629113">
    <property type="component" value="Unassembled WGS sequence"/>
</dbReference>
<feature type="region of interest" description="Disordered" evidence="1">
    <location>
        <begin position="97"/>
        <end position="122"/>
    </location>
</feature>
<reference evidence="2 3" key="1">
    <citation type="submission" date="2024-06" db="EMBL/GenBank/DDBJ databases">
        <title>Complete genome of Phlyctema vagabunda strain 19-DSS-EL-015.</title>
        <authorList>
            <person name="Fiorenzani C."/>
        </authorList>
    </citation>
    <scope>NUCLEOTIDE SEQUENCE [LARGE SCALE GENOMIC DNA]</scope>
    <source>
        <strain evidence="2 3">19-DSS-EL-015</strain>
    </source>
</reference>
<gene>
    <name evidence="2" type="ORF">PVAG01_01857</name>
</gene>
<evidence type="ECO:0000313" key="3">
    <source>
        <dbReference type="Proteomes" id="UP001629113"/>
    </source>
</evidence>
<comment type="caution">
    <text evidence="2">The sequence shown here is derived from an EMBL/GenBank/DDBJ whole genome shotgun (WGS) entry which is preliminary data.</text>
</comment>
<proteinExistence type="predicted"/>
<keyword evidence="3" id="KW-1185">Reference proteome</keyword>
<name>A0ABR4PYU0_9HELO</name>
<dbReference type="EMBL" id="JBFCZG010000001">
    <property type="protein sequence ID" value="KAL3428348.1"/>
    <property type="molecule type" value="Genomic_DNA"/>
</dbReference>
<accession>A0ABR4PYU0</accession>
<sequence>MQRVPMLQSVVQVKRTIYSERHAASIPMLRPVKSPQRVVQLKRTIYSERHYAAANERGDAITNKIQRDYIMISEPTDILDTGDIRMKRTVCGKYEGSSNEHALGACGSGKSVPKPESITQPE</sequence>
<evidence type="ECO:0000256" key="1">
    <source>
        <dbReference type="SAM" id="MobiDB-lite"/>
    </source>
</evidence>
<evidence type="ECO:0000313" key="2">
    <source>
        <dbReference type="EMBL" id="KAL3428348.1"/>
    </source>
</evidence>